<keyword evidence="10" id="KW-1185">Reference proteome</keyword>
<evidence type="ECO:0000256" key="1">
    <source>
        <dbReference type="ARBA" id="ARBA00001974"/>
    </source>
</evidence>
<dbReference type="eggNOG" id="COG0654">
    <property type="taxonomic scope" value="Bacteria"/>
</dbReference>
<evidence type="ECO:0000256" key="5">
    <source>
        <dbReference type="ARBA" id="ARBA00022827"/>
    </source>
</evidence>
<reference evidence="10" key="1">
    <citation type="journal article" date="2009" name="Environ. Microbiol.">
        <title>The genome of Polaromonas naphthalenivorans strain CJ2, isolated from coal tar-contaminated sediment, reveals physiological and metabolic versatility and evolution through extensive horizontal gene transfer.</title>
        <authorList>
            <person name="Yagi J.M."/>
            <person name="Sims D."/>
            <person name="Brettin T."/>
            <person name="Bruce D."/>
            <person name="Madsen E.L."/>
        </authorList>
    </citation>
    <scope>NUCLEOTIDE SEQUENCE [LARGE SCALE GENOMIC DNA]</scope>
    <source>
        <strain evidence="10">CJ2</strain>
    </source>
</reference>
<dbReference type="Proteomes" id="UP000000644">
    <property type="component" value="Chromosome"/>
</dbReference>
<evidence type="ECO:0000313" key="10">
    <source>
        <dbReference type="Proteomes" id="UP000000644"/>
    </source>
</evidence>
<evidence type="ECO:0000256" key="3">
    <source>
        <dbReference type="ARBA" id="ARBA00005349"/>
    </source>
</evidence>
<dbReference type="Gene3D" id="3.30.9.10">
    <property type="entry name" value="D-Amino Acid Oxidase, subunit A, domain 2"/>
    <property type="match status" value="1"/>
</dbReference>
<dbReference type="UniPathway" id="UPA00232"/>
<dbReference type="Gene3D" id="3.50.50.60">
    <property type="entry name" value="FAD/NAD(P)-binding domain"/>
    <property type="match status" value="2"/>
</dbReference>
<accession>A1VSN5</accession>
<dbReference type="GO" id="GO:0071949">
    <property type="term" value="F:FAD binding"/>
    <property type="evidence" value="ECO:0007669"/>
    <property type="project" value="InterPro"/>
</dbReference>
<dbReference type="EC" id="1.14.13.-" evidence="9"/>
<dbReference type="GO" id="GO:0006744">
    <property type="term" value="P:ubiquinone biosynthetic process"/>
    <property type="evidence" value="ECO:0007669"/>
    <property type="project" value="UniProtKB-UniPathway"/>
</dbReference>
<dbReference type="EMBL" id="CP000529">
    <property type="protein sequence ID" value="ABM38663.1"/>
    <property type="molecule type" value="Genomic_DNA"/>
</dbReference>
<dbReference type="InterPro" id="IPR010971">
    <property type="entry name" value="UbiH/COQ6"/>
</dbReference>
<feature type="domain" description="FAD-binding" evidence="8">
    <location>
        <begin position="141"/>
        <end position="330"/>
    </location>
</feature>
<comment type="pathway">
    <text evidence="2">Cofactor biosynthesis; ubiquinone biosynthesis.</text>
</comment>
<dbReference type="PANTHER" id="PTHR43876:SF7">
    <property type="entry name" value="UBIQUINONE BIOSYNTHESIS MONOOXYGENASE COQ6, MITOCHONDRIAL"/>
    <property type="match status" value="1"/>
</dbReference>
<dbReference type="GO" id="GO:0004497">
    <property type="term" value="F:monooxygenase activity"/>
    <property type="evidence" value="ECO:0007669"/>
    <property type="project" value="UniProtKB-KW"/>
</dbReference>
<evidence type="ECO:0000259" key="8">
    <source>
        <dbReference type="Pfam" id="PF01494"/>
    </source>
</evidence>
<dbReference type="KEGG" id="pna:Pnap_3366"/>
<evidence type="ECO:0000256" key="4">
    <source>
        <dbReference type="ARBA" id="ARBA00022630"/>
    </source>
</evidence>
<dbReference type="InterPro" id="IPR051205">
    <property type="entry name" value="UbiH/COQ6_monooxygenase"/>
</dbReference>
<evidence type="ECO:0000313" key="9">
    <source>
        <dbReference type="EMBL" id="ABM38663.1"/>
    </source>
</evidence>
<comment type="cofactor">
    <cofactor evidence="1">
        <name>FAD</name>
        <dbReference type="ChEBI" id="CHEBI:57692"/>
    </cofactor>
</comment>
<comment type="similarity">
    <text evidence="3">Belongs to the UbiH/COQ6 family.</text>
</comment>
<evidence type="ECO:0000256" key="7">
    <source>
        <dbReference type="ARBA" id="ARBA00023033"/>
    </source>
</evidence>
<dbReference type="HOGENOM" id="CLU_009665_8_3_4"/>
<keyword evidence="4" id="KW-0285">Flavoprotein</keyword>
<evidence type="ECO:0000256" key="2">
    <source>
        <dbReference type="ARBA" id="ARBA00004749"/>
    </source>
</evidence>
<dbReference type="PRINTS" id="PR00420">
    <property type="entry name" value="RNGMNOXGNASE"/>
</dbReference>
<protein>
    <submittedName>
        <fullName evidence="9">2-octaprenyl-3-methyl-6-methoxy-1,4-benzoquinol hydroxylase</fullName>
        <ecNumber evidence="9">1.14.13.-</ecNumber>
    </submittedName>
</protein>
<name>A1VSN5_POLNA</name>
<gene>
    <name evidence="9" type="ordered locus">Pnap_3366</name>
</gene>
<evidence type="ECO:0000256" key="6">
    <source>
        <dbReference type="ARBA" id="ARBA00023002"/>
    </source>
</evidence>
<dbReference type="SUPFAM" id="SSF51905">
    <property type="entry name" value="FAD/NAD(P)-binding domain"/>
    <property type="match status" value="1"/>
</dbReference>
<dbReference type="AlphaFoldDB" id="A1VSN5"/>
<keyword evidence="5" id="KW-0274">FAD</keyword>
<proteinExistence type="inferred from homology"/>
<sequence>MHSLLKWLMSKTFDVCIRGDGVVGRTLALLLARERLRVALVTRPQKTPAEPATADVRAYALNSASRKVLEALRVWPDAPFATPVTEMQVWGDDGGQIDFTAGSVAQDALAWIVDVPALEQQLIQAVRYQPQIETVAAPPKAALTVICEGKKSSSRDEFGVQWTVKPYPQKAIAARLDADQPHQGVARQWFAGGDIVALLPLGGSEGNSVALVWSVSVERAEALEQMPPEKFCAALQAVCGLEAGSLRLTSERSSWPLALSKADHWVGNGWALAGDAAHTVHPLSGQGLNLGLADAACLAGVLGQREYWRALGDEKLLRRYERARKADVAAMGAVTDGLHGLFAQTDERWQMLRNWGMKGFARSSLLKRWVTRQAAGL</sequence>
<dbReference type="NCBIfam" id="TIGR01988">
    <property type="entry name" value="Ubi-OHases"/>
    <property type="match status" value="1"/>
</dbReference>
<dbReference type="Pfam" id="PF01494">
    <property type="entry name" value="FAD_binding_3"/>
    <property type="match status" value="1"/>
</dbReference>
<dbReference type="PANTHER" id="PTHR43876">
    <property type="entry name" value="UBIQUINONE BIOSYNTHESIS MONOOXYGENASE COQ6, MITOCHONDRIAL"/>
    <property type="match status" value="1"/>
</dbReference>
<dbReference type="GO" id="GO:0016705">
    <property type="term" value="F:oxidoreductase activity, acting on paired donors, with incorporation or reduction of molecular oxygen"/>
    <property type="evidence" value="ECO:0007669"/>
    <property type="project" value="InterPro"/>
</dbReference>
<keyword evidence="6 9" id="KW-0560">Oxidoreductase</keyword>
<dbReference type="STRING" id="365044.Pnap_3366"/>
<dbReference type="InterPro" id="IPR002938">
    <property type="entry name" value="FAD-bd"/>
</dbReference>
<organism evidence="9 10">
    <name type="scientific">Polaromonas naphthalenivorans (strain CJ2)</name>
    <dbReference type="NCBI Taxonomy" id="365044"/>
    <lineage>
        <taxon>Bacteria</taxon>
        <taxon>Pseudomonadati</taxon>
        <taxon>Pseudomonadota</taxon>
        <taxon>Betaproteobacteria</taxon>
        <taxon>Burkholderiales</taxon>
        <taxon>Comamonadaceae</taxon>
        <taxon>Polaromonas</taxon>
    </lineage>
</organism>
<dbReference type="InterPro" id="IPR036188">
    <property type="entry name" value="FAD/NAD-bd_sf"/>
</dbReference>
<keyword evidence="7" id="KW-0503">Monooxygenase</keyword>